<keyword evidence="3" id="KW-1185">Reference proteome</keyword>
<evidence type="ECO:0000313" key="3">
    <source>
        <dbReference type="Proteomes" id="UP001549691"/>
    </source>
</evidence>
<sequence length="197" mass="21008">MAERDELLMKNLMHSLCALMLGCAVLVSAPAQAATPQKKVVRTTQAKKAVRTTQAKKTSTSKKAAVRSGASQCRVLKLKGGKTRRLCKAAPADPVLNSPIQSNALNKTASDDKTPEVKVRSAPDRAYAVDGEVFFFQGRKYRVAGLEGAGNSDMAKQRLQKALESGSLAIDPQSADDAGVLTATVRVNGRNLVESLR</sequence>
<dbReference type="EMBL" id="JBEWZI010000005">
    <property type="protein sequence ID" value="MET7013737.1"/>
    <property type="molecule type" value="Genomic_DNA"/>
</dbReference>
<evidence type="ECO:0000256" key="1">
    <source>
        <dbReference type="SAM" id="SignalP"/>
    </source>
</evidence>
<dbReference type="PROSITE" id="PS51257">
    <property type="entry name" value="PROKAR_LIPOPROTEIN"/>
    <property type="match status" value="1"/>
</dbReference>
<evidence type="ECO:0000313" key="2">
    <source>
        <dbReference type="EMBL" id="MET7013737.1"/>
    </source>
</evidence>
<reference evidence="2 3" key="1">
    <citation type="submission" date="2024-07" db="EMBL/GenBank/DDBJ databases">
        <title>Uliginosibacterium flavum JJ3220;KACC:17644.</title>
        <authorList>
            <person name="Kim M.K."/>
        </authorList>
    </citation>
    <scope>NUCLEOTIDE SEQUENCE [LARGE SCALE GENOMIC DNA]</scope>
    <source>
        <strain evidence="2 3">KACC:17644</strain>
    </source>
</reference>
<dbReference type="RefSeq" id="WP_354600200.1">
    <property type="nucleotide sequence ID" value="NZ_JBEWZI010000005.1"/>
</dbReference>
<accession>A0ABV2TL33</accession>
<name>A0ABV2TL33_9RHOO</name>
<comment type="caution">
    <text evidence="2">The sequence shown here is derived from an EMBL/GenBank/DDBJ whole genome shotgun (WGS) entry which is preliminary data.</text>
</comment>
<protein>
    <submittedName>
        <fullName evidence="2">Uncharacterized protein</fullName>
    </submittedName>
</protein>
<organism evidence="2 3">
    <name type="scientific">Uliginosibacterium flavum</name>
    <dbReference type="NCBI Taxonomy" id="1396831"/>
    <lineage>
        <taxon>Bacteria</taxon>
        <taxon>Pseudomonadati</taxon>
        <taxon>Pseudomonadota</taxon>
        <taxon>Betaproteobacteria</taxon>
        <taxon>Rhodocyclales</taxon>
        <taxon>Zoogloeaceae</taxon>
        <taxon>Uliginosibacterium</taxon>
    </lineage>
</organism>
<feature type="signal peptide" evidence="1">
    <location>
        <begin position="1"/>
        <end position="33"/>
    </location>
</feature>
<gene>
    <name evidence="2" type="ORF">ABXR19_06025</name>
</gene>
<proteinExistence type="predicted"/>
<feature type="chain" id="PRO_5046554172" evidence="1">
    <location>
        <begin position="34"/>
        <end position="197"/>
    </location>
</feature>
<dbReference type="Proteomes" id="UP001549691">
    <property type="component" value="Unassembled WGS sequence"/>
</dbReference>
<keyword evidence="1" id="KW-0732">Signal</keyword>